<reference evidence="12 13" key="1">
    <citation type="journal article" date="2014" name="Int. J. Syst. Evol. Microbiol.">
        <title>Solimonas terrae sp. nov., isolated from soil.</title>
        <authorList>
            <person name="Kim S.J."/>
            <person name="Moon J.Y."/>
            <person name="Weon H.Y."/>
            <person name="Ahn J.H."/>
            <person name="Chen W.M."/>
            <person name="Kwon S.W."/>
        </authorList>
    </citation>
    <scope>NUCLEOTIDE SEQUENCE [LARGE SCALE GENOMIC DNA]</scope>
    <source>
        <strain evidence="12 13">KIS83-12</strain>
    </source>
</reference>
<evidence type="ECO:0000256" key="6">
    <source>
        <dbReference type="ARBA" id="ARBA00022692"/>
    </source>
</evidence>
<feature type="region of interest" description="Disordered" evidence="10">
    <location>
        <begin position="72"/>
        <end position="133"/>
    </location>
</feature>
<dbReference type="AlphaFoldDB" id="A0A6M2BSX3"/>
<dbReference type="InterPro" id="IPR006260">
    <property type="entry name" value="TonB/TolA_C"/>
</dbReference>
<evidence type="ECO:0000256" key="9">
    <source>
        <dbReference type="ARBA" id="ARBA00023136"/>
    </source>
</evidence>
<evidence type="ECO:0000313" key="13">
    <source>
        <dbReference type="Proteomes" id="UP000472676"/>
    </source>
</evidence>
<dbReference type="Proteomes" id="UP000472676">
    <property type="component" value="Unassembled WGS sequence"/>
</dbReference>
<dbReference type="Pfam" id="PF03544">
    <property type="entry name" value="TonB_C"/>
    <property type="match status" value="1"/>
</dbReference>
<keyword evidence="7" id="KW-0653">Protein transport</keyword>
<evidence type="ECO:0000256" key="5">
    <source>
        <dbReference type="ARBA" id="ARBA00022519"/>
    </source>
</evidence>
<evidence type="ECO:0000256" key="7">
    <source>
        <dbReference type="ARBA" id="ARBA00022927"/>
    </source>
</evidence>
<evidence type="ECO:0000256" key="1">
    <source>
        <dbReference type="ARBA" id="ARBA00004383"/>
    </source>
</evidence>
<keyword evidence="13" id="KW-1185">Reference proteome</keyword>
<dbReference type="GO" id="GO:0098797">
    <property type="term" value="C:plasma membrane protein complex"/>
    <property type="evidence" value="ECO:0007669"/>
    <property type="project" value="TreeGrafter"/>
</dbReference>
<evidence type="ECO:0000256" key="3">
    <source>
        <dbReference type="ARBA" id="ARBA00022448"/>
    </source>
</evidence>
<evidence type="ECO:0000256" key="4">
    <source>
        <dbReference type="ARBA" id="ARBA00022475"/>
    </source>
</evidence>
<dbReference type="InterPro" id="IPR037682">
    <property type="entry name" value="TonB_C"/>
</dbReference>
<accession>A0A6M2BSX3</accession>
<dbReference type="RefSeq" id="WP_166256979.1">
    <property type="nucleotide sequence ID" value="NZ_JAAMOW010000005.1"/>
</dbReference>
<dbReference type="GO" id="GO:0015031">
    <property type="term" value="P:protein transport"/>
    <property type="evidence" value="ECO:0007669"/>
    <property type="project" value="UniProtKB-KW"/>
</dbReference>
<feature type="compositionally biased region" description="Low complexity" evidence="10">
    <location>
        <begin position="97"/>
        <end position="109"/>
    </location>
</feature>
<evidence type="ECO:0000256" key="8">
    <source>
        <dbReference type="ARBA" id="ARBA00022989"/>
    </source>
</evidence>
<comment type="caution">
    <text evidence="12">The sequence shown here is derived from an EMBL/GenBank/DDBJ whole genome shotgun (WGS) entry which is preliminary data.</text>
</comment>
<feature type="compositionally biased region" description="Basic residues" evidence="10">
    <location>
        <begin position="77"/>
        <end position="94"/>
    </location>
</feature>
<dbReference type="InterPro" id="IPR051045">
    <property type="entry name" value="TonB-dependent_transducer"/>
</dbReference>
<dbReference type="SUPFAM" id="SSF74653">
    <property type="entry name" value="TolA/TonB C-terminal domain"/>
    <property type="match status" value="1"/>
</dbReference>
<sequence length="235" mass="25667">MRNSSAQPDNGHVAGGQVRSAQTRGWAFALTVLLHTGLLATLLTQAQTPARHAVTAQRPLVFVQLPSAIVQAERSTARPKRTRAQATPTKRRRPVVASKPSAAAAPATAIDSGADSQASTPAPVAAPPMDADPGVPPPTAYLMRITRIISFEQKYPWSARQYDQQGDVIVRMHLARDGRVLSVRLIRSSGYASLDDEARDVILRIGRFPPFPFDYLPQVAEFDIDQPVTFRHYLN</sequence>
<evidence type="ECO:0000313" key="12">
    <source>
        <dbReference type="EMBL" id="NGY05464.1"/>
    </source>
</evidence>
<name>A0A6M2BSX3_9GAMM</name>
<keyword evidence="9" id="KW-0472">Membrane</keyword>
<evidence type="ECO:0000256" key="10">
    <source>
        <dbReference type="SAM" id="MobiDB-lite"/>
    </source>
</evidence>
<keyword evidence="3" id="KW-0813">Transport</keyword>
<keyword evidence="8" id="KW-1133">Transmembrane helix</keyword>
<feature type="compositionally biased region" description="Low complexity" evidence="10">
    <location>
        <begin position="121"/>
        <end position="133"/>
    </location>
</feature>
<dbReference type="EMBL" id="JAAMOW010000005">
    <property type="protein sequence ID" value="NGY05464.1"/>
    <property type="molecule type" value="Genomic_DNA"/>
</dbReference>
<dbReference type="NCBIfam" id="TIGR01352">
    <property type="entry name" value="tonB_Cterm"/>
    <property type="match status" value="1"/>
</dbReference>
<dbReference type="PROSITE" id="PS52015">
    <property type="entry name" value="TONB_CTD"/>
    <property type="match status" value="1"/>
</dbReference>
<dbReference type="PANTHER" id="PTHR33446:SF2">
    <property type="entry name" value="PROTEIN TONB"/>
    <property type="match status" value="1"/>
</dbReference>
<keyword evidence="4" id="KW-1003">Cell membrane</keyword>
<evidence type="ECO:0000256" key="2">
    <source>
        <dbReference type="ARBA" id="ARBA00006555"/>
    </source>
</evidence>
<keyword evidence="6" id="KW-0812">Transmembrane</keyword>
<proteinExistence type="inferred from homology"/>
<dbReference type="PANTHER" id="PTHR33446">
    <property type="entry name" value="PROTEIN TONB-RELATED"/>
    <property type="match status" value="1"/>
</dbReference>
<dbReference type="GO" id="GO:0031992">
    <property type="term" value="F:energy transducer activity"/>
    <property type="evidence" value="ECO:0007669"/>
    <property type="project" value="TreeGrafter"/>
</dbReference>
<comment type="subcellular location">
    <subcellularLocation>
        <location evidence="1">Cell inner membrane</location>
        <topology evidence="1">Single-pass membrane protein</topology>
        <orientation evidence="1">Periplasmic side</orientation>
    </subcellularLocation>
</comment>
<comment type="similarity">
    <text evidence="2">Belongs to the TonB family.</text>
</comment>
<organism evidence="12 13">
    <name type="scientific">Solimonas terrae</name>
    <dbReference type="NCBI Taxonomy" id="1396819"/>
    <lineage>
        <taxon>Bacteria</taxon>
        <taxon>Pseudomonadati</taxon>
        <taxon>Pseudomonadota</taxon>
        <taxon>Gammaproteobacteria</taxon>
        <taxon>Nevskiales</taxon>
        <taxon>Nevskiaceae</taxon>
        <taxon>Solimonas</taxon>
    </lineage>
</organism>
<keyword evidence="5" id="KW-0997">Cell inner membrane</keyword>
<evidence type="ECO:0000259" key="11">
    <source>
        <dbReference type="PROSITE" id="PS52015"/>
    </source>
</evidence>
<protein>
    <submittedName>
        <fullName evidence="12">Energy transducer TonB</fullName>
    </submittedName>
</protein>
<dbReference type="GO" id="GO:0055085">
    <property type="term" value="P:transmembrane transport"/>
    <property type="evidence" value="ECO:0007669"/>
    <property type="project" value="InterPro"/>
</dbReference>
<dbReference type="Gene3D" id="3.30.1150.10">
    <property type="match status" value="1"/>
</dbReference>
<gene>
    <name evidence="12" type="ORF">G7Y85_11845</name>
</gene>
<feature type="domain" description="TonB C-terminal" evidence="11">
    <location>
        <begin position="140"/>
        <end position="235"/>
    </location>
</feature>